<dbReference type="Proteomes" id="UP000324800">
    <property type="component" value="Unassembled WGS sequence"/>
</dbReference>
<evidence type="ECO:0000313" key="3">
    <source>
        <dbReference type="Proteomes" id="UP000324800"/>
    </source>
</evidence>
<keyword evidence="1" id="KW-0812">Transmembrane</keyword>
<name>A0A5J4X2F9_9EUKA</name>
<comment type="caution">
    <text evidence="2">The sequence shown here is derived from an EMBL/GenBank/DDBJ whole genome shotgun (WGS) entry which is preliminary data.</text>
</comment>
<dbReference type="EMBL" id="SNRW01000401">
    <property type="protein sequence ID" value="KAA6401370.1"/>
    <property type="molecule type" value="Genomic_DNA"/>
</dbReference>
<protein>
    <submittedName>
        <fullName evidence="2">Uncharacterized protein</fullName>
    </submittedName>
</protein>
<dbReference type="AlphaFoldDB" id="A0A5J4X2F9"/>
<keyword evidence="1" id="KW-0472">Membrane</keyword>
<organism evidence="2 3">
    <name type="scientific">Streblomastix strix</name>
    <dbReference type="NCBI Taxonomy" id="222440"/>
    <lineage>
        <taxon>Eukaryota</taxon>
        <taxon>Metamonada</taxon>
        <taxon>Preaxostyla</taxon>
        <taxon>Oxymonadida</taxon>
        <taxon>Streblomastigidae</taxon>
        <taxon>Streblomastix</taxon>
    </lineage>
</organism>
<accession>A0A5J4X2F9</accession>
<gene>
    <name evidence="2" type="ORF">EZS28_003104</name>
</gene>
<evidence type="ECO:0000256" key="1">
    <source>
        <dbReference type="SAM" id="Phobius"/>
    </source>
</evidence>
<proteinExistence type="predicted"/>
<sequence>MRLEQSIFESLKGRKLFGKKNDSEKNSDNIRNLISIFGKEQHNHAIIDFQKALHSLNTQSFLILLLLLIIFLGDSSSVFDPTLDARPGSTSSYTAQSPLRSSPFWVTSLSQSPFQNGTTVGGKTIIIPRLITDVTLYTNTDYGKDQRKGYSNEIGNDDSDSLDSGDKQLEAKIHDNIEEKQRYEEAFKSFTPLSAALSSYSVIPINLFVEIGIPLCVIYFTSWLGFSYYIMDVHTENSSSFSNKL</sequence>
<keyword evidence="1" id="KW-1133">Transmembrane helix</keyword>
<feature type="transmembrane region" description="Helical" evidence="1">
    <location>
        <begin position="207"/>
        <end position="231"/>
    </location>
</feature>
<reference evidence="2 3" key="1">
    <citation type="submission" date="2019-03" db="EMBL/GenBank/DDBJ databases">
        <title>Single cell metagenomics reveals metabolic interactions within the superorganism composed of flagellate Streblomastix strix and complex community of Bacteroidetes bacteria on its surface.</title>
        <authorList>
            <person name="Treitli S.C."/>
            <person name="Kolisko M."/>
            <person name="Husnik F."/>
            <person name="Keeling P."/>
            <person name="Hampl V."/>
        </authorList>
    </citation>
    <scope>NUCLEOTIDE SEQUENCE [LARGE SCALE GENOMIC DNA]</scope>
    <source>
        <strain evidence="2">ST1C</strain>
    </source>
</reference>
<evidence type="ECO:0000313" key="2">
    <source>
        <dbReference type="EMBL" id="KAA6401370.1"/>
    </source>
</evidence>